<feature type="non-terminal residue" evidence="1">
    <location>
        <position position="1"/>
    </location>
</feature>
<proteinExistence type="predicted"/>
<dbReference type="VEuPathDB" id="FungiDB:BCV72DRAFT_181062"/>
<name>A0A1X0QQE5_RHIZD</name>
<dbReference type="AlphaFoldDB" id="A0A1X0QQE5"/>
<gene>
    <name evidence="1" type="ORF">BCV72DRAFT_181062</name>
</gene>
<reference evidence="1" key="1">
    <citation type="journal article" date="2016" name="Proc. Natl. Acad. Sci. U.S.A.">
        <title>Lipid metabolic changes in an early divergent fungus govern the establishment of a mutualistic symbiosis with endobacteria.</title>
        <authorList>
            <person name="Lastovetsky O.A."/>
            <person name="Gaspar M.L."/>
            <person name="Mondo S.J."/>
            <person name="LaButti K.M."/>
            <person name="Sandor L."/>
            <person name="Grigoriev I.V."/>
            <person name="Henry S.A."/>
            <person name="Pawlowska T.E."/>
        </authorList>
    </citation>
    <scope>NUCLEOTIDE SEQUENCE [LARGE SCALE GENOMIC DNA]</scope>
    <source>
        <strain evidence="1">ATCC 52814</strain>
    </source>
</reference>
<accession>A0A1X0QQE5</accession>
<sequence length="56" mass="6487">GFLPDTISLKEHKDRRLILKDVHTVFIFEMLANEPTLTVEAVTDQLCKNFKEVQIT</sequence>
<feature type="non-terminal residue" evidence="1">
    <location>
        <position position="56"/>
    </location>
</feature>
<dbReference type="OrthoDB" id="2280777at2759"/>
<organism evidence="1">
    <name type="scientific">Rhizopus microsporus var. microsporus</name>
    <dbReference type="NCBI Taxonomy" id="86635"/>
    <lineage>
        <taxon>Eukaryota</taxon>
        <taxon>Fungi</taxon>
        <taxon>Fungi incertae sedis</taxon>
        <taxon>Mucoromycota</taxon>
        <taxon>Mucoromycotina</taxon>
        <taxon>Mucoromycetes</taxon>
        <taxon>Mucorales</taxon>
        <taxon>Mucorineae</taxon>
        <taxon>Rhizopodaceae</taxon>
        <taxon>Rhizopus</taxon>
    </lineage>
</organism>
<evidence type="ECO:0000313" key="1">
    <source>
        <dbReference type="EMBL" id="ORE01968.1"/>
    </source>
</evidence>
<dbReference type="Proteomes" id="UP000242414">
    <property type="component" value="Unassembled WGS sequence"/>
</dbReference>
<protein>
    <submittedName>
        <fullName evidence="1">Uncharacterized protein</fullName>
    </submittedName>
</protein>
<dbReference type="EMBL" id="KV922084">
    <property type="protein sequence ID" value="ORE01968.1"/>
    <property type="molecule type" value="Genomic_DNA"/>
</dbReference>